<dbReference type="SUPFAM" id="SSF47413">
    <property type="entry name" value="lambda repressor-like DNA-binding domains"/>
    <property type="match status" value="1"/>
</dbReference>
<feature type="region of interest" description="Disordered" evidence="4">
    <location>
        <begin position="311"/>
        <end position="350"/>
    </location>
</feature>
<dbReference type="PANTHER" id="PTHR30146:SF138">
    <property type="entry name" value="TRANSCRIPTIONAL REGULATORY PROTEIN"/>
    <property type="match status" value="1"/>
</dbReference>
<evidence type="ECO:0000313" key="7">
    <source>
        <dbReference type="Proteomes" id="UP000317638"/>
    </source>
</evidence>
<protein>
    <submittedName>
        <fullName evidence="6">LacI family transcriptional regulator</fullName>
    </submittedName>
</protein>
<keyword evidence="2" id="KW-0238">DNA-binding</keyword>
<feature type="domain" description="HTH lacI-type" evidence="5">
    <location>
        <begin position="12"/>
        <end position="66"/>
    </location>
</feature>
<dbReference type="EMBL" id="VKKG01000002">
    <property type="protein sequence ID" value="TRY18526.1"/>
    <property type="molecule type" value="Genomic_DNA"/>
</dbReference>
<evidence type="ECO:0000256" key="2">
    <source>
        <dbReference type="ARBA" id="ARBA00023125"/>
    </source>
</evidence>
<dbReference type="Proteomes" id="UP000317638">
    <property type="component" value="Unassembled WGS sequence"/>
</dbReference>
<dbReference type="Pfam" id="PF00356">
    <property type="entry name" value="LacI"/>
    <property type="match status" value="1"/>
</dbReference>
<keyword evidence="1" id="KW-0805">Transcription regulation</keyword>
<evidence type="ECO:0000256" key="3">
    <source>
        <dbReference type="ARBA" id="ARBA00023163"/>
    </source>
</evidence>
<dbReference type="PROSITE" id="PS50932">
    <property type="entry name" value="HTH_LACI_2"/>
    <property type="match status" value="1"/>
</dbReference>
<feature type="compositionally biased region" description="Polar residues" evidence="4">
    <location>
        <begin position="323"/>
        <end position="334"/>
    </location>
</feature>
<reference evidence="6 7" key="1">
    <citation type="submission" date="2019-07" db="EMBL/GenBank/DDBJ databases">
        <authorList>
            <person name="Zhou L.-Y."/>
        </authorList>
    </citation>
    <scope>NUCLEOTIDE SEQUENCE [LARGE SCALE GENOMIC DNA]</scope>
    <source>
        <strain evidence="6 7">YIM 101269</strain>
    </source>
</reference>
<comment type="caution">
    <text evidence="6">The sequence shown here is derived from an EMBL/GenBank/DDBJ whole genome shotgun (WGS) entry which is preliminary data.</text>
</comment>
<evidence type="ECO:0000259" key="5">
    <source>
        <dbReference type="PROSITE" id="PS50932"/>
    </source>
</evidence>
<dbReference type="InterPro" id="IPR010982">
    <property type="entry name" value="Lambda_DNA-bd_dom_sf"/>
</dbReference>
<dbReference type="InterPro" id="IPR028082">
    <property type="entry name" value="Peripla_BP_I"/>
</dbReference>
<dbReference type="PANTHER" id="PTHR30146">
    <property type="entry name" value="LACI-RELATED TRANSCRIPTIONAL REPRESSOR"/>
    <property type="match status" value="1"/>
</dbReference>
<proteinExistence type="predicted"/>
<dbReference type="OrthoDB" id="3258243at2"/>
<dbReference type="CDD" id="cd01392">
    <property type="entry name" value="HTH_LacI"/>
    <property type="match status" value="1"/>
</dbReference>
<dbReference type="AlphaFoldDB" id="A0A553K1D8"/>
<gene>
    <name evidence="6" type="ORF">FOJ82_05190</name>
</gene>
<dbReference type="Gene3D" id="1.10.260.40">
    <property type="entry name" value="lambda repressor-like DNA-binding domains"/>
    <property type="match status" value="1"/>
</dbReference>
<keyword evidence="7" id="KW-1185">Reference proteome</keyword>
<dbReference type="GO" id="GO:0000976">
    <property type="term" value="F:transcription cis-regulatory region binding"/>
    <property type="evidence" value="ECO:0007669"/>
    <property type="project" value="TreeGrafter"/>
</dbReference>
<dbReference type="InterPro" id="IPR046335">
    <property type="entry name" value="LacI/GalR-like_sensor"/>
</dbReference>
<evidence type="ECO:0000256" key="1">
    <source>
        <dbReference type="ARBA" id="ARBA00023015"/>
    </source>
</evidence>
<keyword evidence="3" id="KW-0804">Transcription</keyword>
<dbReference type="SMART" id="SM00354">
    <property type="entry name" value="HTH_LACI"/>
    <property type="match status" value="1"/>
</dbReference>
<evidence type="ECO:0000313" key="6">
    <source>
        <dbReference type="EMBL" id="TRY18526.1"/>
    </source>
</evidence>
<dbReference type="Gene3D" id="3.40.50.2300">
    <property type="match status" value="2"/>
</dbReference>
<dbReference type="Pfam" id="PF13377">
    <property type="entry name" value="Peripla_BP_3"/>
    <property type="match status" value="1"/>
</dbReference>
<dbReference type="InterPro" id="IPR000843">
    <property type="entry name" value="HTH_LacI"/>
</dbReference>
<name>A0A553K1D8_9ACTN</name>
<evidence type="ECO:0000256" key="4">
    <source>
        <dbReference type="SAM" id="MobiDB-lite"/>
    </source>
</evidence>
<sequence length="350" mass="37179">MKRTGRCVHLAATADDVARAAGVSVSTVSRALSAPQKVAPDTRLRVVQAAETLRYRPSRAARDLATGRTNNIGLVIPDLENPYFSSLTKAFQSGAHMQGYQLFVIDTDEDATREPEVLGRLAGDVDGIILCSPRAADDQLLAVASEVRVVTTNRRIPGIASVLIDEAGSMGQAMRHLVALGHRQIAYAGGPLTSWSDQHRRAAFTAFGEADDGVALHDLGSFLPYFSGGVAAADLLLATPATAVIAFNDLMALGLLDRIKSRGVEVPRQMSIASFDNTMFASAVTPHLTSVDFPRRMLARHALELLLSRGRPAAGSAGEESPSKTLTTQLTIRASSGPAPETTRSPRTEA</sequence>
<organism evidence="6 7">
    <name type="scientific">Tessaracoccus rhinocerotis</name>
    <dbReference type="NCBI Taxonomy" id="1689449"/>
    <lineage>
        <taxon>Bacteria</taxon>
        <taxon>Bacillati</taxon>
        <taxon>Actinomycetota</taxon>
        <taxon>Actinomycetes</taxon>
        <taxon>Propionibacteriales</taxon>
        <taxon>Propionibacteriaceae</taxon>
        <taxon>Tessaracoccus</taxon>
    </lineage>
</organism>
<dbReference type="CDD" id="cd06267">
    <property type="entry name" value="PBP1_LacI_sugar_binding-like"/>
    <property type="match status" value="1"/>
</dbReference>
<accession>A0A553K1D8</accession>
<dbReference type="SUPFAM" id="SSF53822">
    <property type="entry name" value="Periplasmic binding protein-like I"/>
    <property type="match status" value="1"/>
</dbReference>
<dbReference type="GO" id="GO:0003700">
    <property type="term" value="F:DNA-binding transcription factor activity"/>
    <property type="evidence" value="ECO:0007669"/>
    <property type="project" value="TreeGrafter"/>
</dbReference>